<keyword evidence="3" id="KW-1185">Reference proteome</keyword>
<evidence type="ECO:0000259" key="1">
    <source>
        <dbReference type="PROSITE" id="PS50965"/>
    </source>
</evidence>
<sequence length="212" mass="25335">MRRKPLELRVYEYISRRKSLSEAESNKYRKLRRGYEGEVQFESYLTGLSDKLISIGDIWLSHNGKAFQIDHLLFGKNTLYLYEIKNFPGEYYYKNDKFYVRSGKLMDDPLTQLQRCETLFVQLLEQMRVNVPIQASVVFVNPECTLFQAPISSRIILPTQLNYYFKQFQELNKLHPTFYKLAEKLNTVRLAEPPYQQFPVCHYQELKKRYSL</sequence>
<dbReference type="PROSITE" id="PS50965">
    <property type="entry name" value="NERD"/>
    <property type="match status" value="1"/>
</dbReference>
<dbReference type="EMBL" id="CP095072">
    <property type="protein sequence ID" value="UOQ46596.1"/>
    <property type="molecule type" value="Genomic_DNA"/>
</dbReference>
<protein>
    <submittedName>
        <fullName evidence="2">NERD domain-containing protein</fullName>
    </submittedName>
</protein>
<name>A0ABY4EQ57_9BACI</name>
<evidence type="ECO:0000313" key="2">
    <source>
        <dbReference type="EMBL" id="UOQ46596.1"/>
    </source>
</evidence>
<organism evidence="2 3">
    <name type="scientific">Gracilibacillus caseinilyticus</name>
    <dbReference type="NCBI Taxonomy" id="2932256"/>
    <lineage>
        <taxon>Bacteria</taxon>
        <taxon>Bacillati</taxon>
        <taxon>Bacillota</taxon>
        <taxon>Bacilli</taxon>
        <taxon>Bacillales</taxon>
        <taxon>Bacillaceae</taxon>
        <taxon>Gracilibacillus</taxon>
    </lineage>
</organism>
<gene>
    <name evidence="2" type="ORF">MUN88_10800</name>
</gene>
<dbReference type="Pfam" id="PF08378">
    <property type="entry name" value="NERD"/>
    <property type="match status" value="1"/>
</dbReference>
<dbReference type="RefSeq" id="WP_244714875.1">
    <property type="nucleotide sequence ID" value="NZ_CP095072.1"/>
</dbReference>
<reference evidence="2 3" key="1">
    <citation type="submission" date="2022-04" db="EMBL/GenBank/DDBJ databases">
        <title>Gracilibacillus sp. isolated from saltern.</title>
        <authorList>
            <person name="Won M."/>
            <person name="Lee C.-M."/>
            <person name="Woen H.-Y."/>
            <person name="Kwon S.-W."/>
        </authorList>
    </citation>
    <scope>NUCLEOTIDE SEQUENCE [LARGE SCALE GENOMIC DNA]</scope>
    <source>
        <strain evidence="2 3">SSWR10-1</strain>
    </source>
</reference>
<dbReference type="Proteomes" id="UP000831782">
    <property type="component" value="Chromosome"/>
</dbReference>
<evidence type="ECO:0000313" key="3">
    <source>
        <dbReference type="Proteomes" id="UP000831782"/>
    </source>
</evidence>
<proteinExistence type="predicted"/>
<feature type="domain" description="NERD" evidence="1">
    <location>
        <begin position="33"/>
        <end position="146"/>
    </location>
</feature>
<dbReference type="InterPro" id="IPR011528">
    <property type="entry name" value="NERD"/>
</dbReference>
<accession>A0ABY4EQ57</accession>